<dbReference type="GO" id="GO:0000162">
    <property type="term" value="P:L-tryptophan biosynthetic process"/>
    <property type="evidence" value="ECO:0007669"/>
    <property type="project" value="UniProtKB-UniPathway"/>
</dbReference>
<protein>
    <recommendedName>
        <fullName evidence="3">indole-3-glycerol-phosphate synthase</fullName>
        <ecNumber evidence="3">4.1.1.48</ecNumber>
    </recommendedName>
</protein>
<dbReference type="UniPathway" id="UPA00035">
    <property type="reaction ID" value="UER00043"/>
</dbReference>
<keyword evidence="7" id="KW-0057">Aromatic amino acid biosynthesis</keyword>
<dbReference type="AlphaFoldDB" id="A0A485M459"/>
<dbReference type="PANTHER" id="PTHR22854:SF2">
    <property type="entry name" value="INDOLE-3-GLYCEROL-PHOSPHATE SYNTHASE"/>
    <property type="match status" value="1"/>
</dbReference>
<dbReference type="CDD" id="cd00331">
    <property type="entry name" value="IGPS"/>
    <property type="match status" value="1"/>
</dbReference>
<dbReference type="InterPro" id="IPR013798">
    <property type="entry name" value="Indole-3-glycerol_P_synth_dom"/>
</dbReference>
<sequence length="247" mass="26754">MDFLRHMRHLAHQRVAGLSIGDSGFSSLPPIRSFRDALTGMAIIAEVKYATPVDGHLGIRKSPSELAADYEALGASAISCLTEPMFFAGSMDHLVEIRKSSRLPLLMKDFIVDERQLCQARSLGADAVLLITEMLSAEELARLFSFGRSLGLDCLVEVHGREGLDKALDAGAGIIGVNARNLTTLKVEPKRHEEMASLLPPGAIKVAESGISSAKRIEELGRLGYDAALIGRAVVSEQTRREIFRCG</sequence>
<reference evidence="10" key="1">
    <citation type="submission" date="2019-03" db="EMBL/GenBank/DDBJ databases">
        <authorList>
            <person name="Hao L."/>
        </authorList>
    </citation>
    <scope>NUCLEOTIDE SEQUENCE</scope>
</reference>
<evidence type="ECO:0000259" key="9">
    <source>
        <dbReference type="Pfam" id="PF00218"/>
    </source>
</evidence>
<evidence type="ECO:0000256" key="4">
    <source>
        <dbReference type="ARBA" id="ARBA00022605"/>
    </source>
</evidence>
<dbReference type="GO" id="GO:0004425">
    <property type="term" value="F:indole-3-glycerol-phosphate synthase activity"/>
    <property type="evidence" value="ECO:0007669"/>
    <property type="project" value="UniProtKB-EC"/>
</dbReference>
<accession>A0A485M459</accession>
<dbReference type="EMBL" id="CAADRM010000124">
    <property type="protein sequence ID" value="VFU16902.1"/>
    <property type="molecule type" value="Genomic_DNA"/>
</dbReference>
<keyword evidence="8 10" id="KW-0456">Lyase</keyword>
<name>A0A485M459_9ZZZZ</name>
<dbReference type="Gene3D" id="3.20.20.70">
    <property type="entry name" value="Aldolase class I"/>
    <property type="match status" value="1"/>
</dbReference>
<dbReference type="InterPro" id="IPR045186">
    <property type="entry name" value="Indole-3-glycerol_P_synth"/>
</dbReference>
<dbReference type="SUPFAM" id="SSF51366">
    <property type="entry name" value="Ribulose-phoshate binding barrel"/>
    <property type="match status" value="1"/>
</dbReference>
<organism evidence="10">
    <name type="scientific">anaerobic digester metagenome</name>
    <dbReference type="NCBI Taxonomy" id="1263854"/>
    <lineage>
        <taxon>unclassified sequences</taxon>
        <taxon>metagenomes</taxon>
        <taxon>ecological metagenomes</taxon>
    </lineage>
</organism>
<dbReference type="InterPro" id="IPR013785">
    <property type="entry name" value="Aldolase_TIM"/>
</dbReference>
<comment type="catalytic activity">
    <reaction evidence="1">
        <text>1-(2-carboxyphenylamino)-1-deoxy-D-ribulose 5-phosphate + H(+) = (1S,2R)-1-C-(indol-3-yl)glycerol 3-phosphate + CO2 + H2O</text>
        <dbReference type="Rhea" id="RHEA:23476"/>
        <dbReference type="ChEBI" id="CHEBI:15377"/>
        <dbReference type="ChEBI" id="CHEBI:15378"/>
        <dbReference type="ChEBI" id="CHEBI:16526"/>
        <dbReference type="ChEBI" id="CHEBI:58613"/>
        <dbReference type="ChEBI" id="CHEBI:58866"/>
        <dbReference type="EC" id="4.1.1.48"/>
    </reaction>
</comment>
<keyword evidence="4" id="KW-0028">Amino-acid biosynthesis</keyword>
<evidence type="ECO:0000313" key="10">
    <source>
        <dbReference type="EMBL" id="VFU16902.1"/>
    </source>
</evidence>
<evidence type="ECO:0000256" key="6">
    <source>
        <dbReference type="ARBA" id="ARBA00022822"/>
    </source>
</evidence>
<keyword evidence="5" id="KW-0210">Decarboxylase</keyword>
<proteinExistence type="predicted"/>
<dbReference type="EC" id="4.1.1.48" evidence="3"/>
<evidence type="ECO:0000256" key="8">
    <source>
        <dbReference type="ARBA" id="ARBA00023239"/>
    </source>
</evidence>
<gene>
    <name evidence="10" type="primary">trpC</name>
    <name evidence="10" type="ORF">SCFA_590011</name>
</gene>
<evidence type="ECO:0000256" key="7">
    <source>
        <dbReference type="ARBA" id="ARBA00023141"/>
    </source>
</evidence>
<dbReference type="GO" id="GO:0004640">
    <property type="term" value="F:phosphoribosylanthranilate isomerase activity"/>
    <property type="evidence" value="ECO:0007669"/>
    <property type="project" value="TreeGrafter"/>
</dbReference>
<dbReference type="PANTHER" id="PTHR22854">
    <property type="entry name" value="TRYPTOPHAN BIOSYNTHESIS PROTEIN"/>
    <property type="match status" value="1"/>
</dbReference>
<evidence type="ECO:0000256" key="2">
    <source>
        <dbReference type="ARBA" id="ARBA00004696"/>
    </source>
</evidence>
<comment type="pathway">
    <text evidence="2">Amino-acid biosynthesis; L-tryptophan biosynthesis; L-tryptophan from chorismate: step 4/5.</text>
</comment>
<evidence type="ECO:0000256" key="5">
    <source>
        <dbReference type="ARBA" id="ARBA00022793"/>
    </source>
</evidence>
<dbReference type="Pfam" id="PF00218">
    <property type="entry name" value="IGPS"/>
    <property type="match status" value="1"/>
</dbReference>
<dbReference type="InterPro" id="IPR011060">
    <property type="entry name" value="RibuloseP-bd_barrel"/>
</dbReference>
<evidence type="ECO:0000256" key="3">
    <source>
        <dbReference type="ARBA" id="ARBA00012362"/>
    </source>
</evidence>
<evidence type="ECO:0000256" key="1">
    <source>
        <dbReference type="ARBA" id="ARBA00001633"/>
    </source>
</evidence>
<keyword evidence="6" id="KW-0822">Tryptophan biosynthesis</keyword>
<feature type="domain" description="Indole-3-glycerol phosphate synthase" evidence="9">
    <location>
        <begin position="27"/>
        <end position="240"/>
    </location>
</feature>